<proteinExistence type="inferred from homology"/>
<dbReference type="Pfam" id="PF00291">
    <property type="entry name" value="PALP"/>
    <property type="match status" value="1"/>
</dbReference>
<dbReference type="Proteomes" id="UP000886891">
    <property type="component" value="Unassembled WGS sequence"/>
</dbReference>
<feature type="domain" description="Tryptophan synthase beta chain-like PALP" evidence="6">
    <location>
        <begin position="98"/>
        <end position="422"/>
    </location>
</feature>
<dbReference type="InterPro" id="IPR004450">
    <property type="entry name" value="Thr_synthase-like"/>
</dbReference>
<dbReference type="GO" id="GO:0004795">
    <property type="term" value="F:threonine synthase activity"/>
    <property type="evidence" value="ECO:0007669"/>
    <property type="project" value="UniProtKB-UniRule"/>
</dbReference>
<name>A0A9D1NDJ5_9FIRM</name>
<dbReference type="InterPro" id="IPR037158">
    <property type="entry name" value="Thr_synth_N_sf"/>
</dbReference>
<dbReference type="Gene3D" id="3.40.50.1100">
    <property type="match status" value="2"/>
</dbReference>
<comment type="cofactor">
    <cofactor evidence="1 5">
        <name>pyridoxal 5'-phosphate</name>
        <dbReference type="ChEBI" id="CHEBI:597326"/>
    </cofactor>
</comment>
<evidence type="ECO:0000256" key="5">
    <source>
        <dbReference type="PIRSR" id="PIRSR604450-51"/>
    </source>
</evidence>
<dbReference type="GO" id="GO:0005737">
    <property type="term" value="C:cytoplasm"/>
    <property type="evidence" value="ECO:0007669"/>
    <property type="project" value="TreeGrafter"/>
</dbReference>
<evidence type="ECO:0000256" key="1">
    <source>
        <dbReference type="ARBA" id="ARBA00001933"/>
    </source>
</evidence>
<feature type="modified residue" description="N6-(pyridoxal phosphate)lysine" evidence="5">
    <location>
        <position position="109"/>
    </location>
</feature>
<reference evidence="8" key="2">
    <citation type="journal article" date="2021" name="PeerJ">
        <title>Extensive microbial diversity within the chicken gut microbiome revealed by metagenomics and culture.</title>
        <authorList>
            <person name="Gilroy R."/>
            <person name="Ravi A."/>
            <person name="Getino M."/>
            <person name="Pursley I."/>
            <person name="Horton D.L."/>
            <person name="Alikhan N.F."/>
            <person name="Baker D."/>
            <person name="Gharbi K."/>
            <person name="Hall N."/>
            <person name="Watson M."/>
            <person name="Adriaenssens E.M."/>
            <person name="Foster-Nyarko E."/>
            <person name="Jarju S."/>
            <person name="Secka A."/>
            <person name="Antonio M."/>
            <person name="Oren A."/>
            <person name="Chaudhuri R.R."/>
            <person name="La Ragione R."/>
            <person name="Hildebrand F."/>
            <person name="Pallen M.J."/>
        </authorList>
    </citation>
    <scope>NUCLEOTIDE SEQUENCE</scope>
    <source>
        <strain evidence="8">23406</strain>
    </source>
</reference>
<dbReference type="InterPro" id="IPR001926">
    <property type="entry name" value="TrpB-like_PALP"/>
</dbReference>
<dbReference type="EC" id="4.2.3.1" evidence="4"/>
<dbReference type="AlphaFoldDB" id="A0A9D1NDJ5"/>
<evidence type="ECO:0000256" key="3">
    <source>
        <dbReference type="ARBA" id="ARBA00022898"/>
    </source>
</evidence>
<evidence type="ECO:0000313" key="9">
    <source>
        <dbReference type="Proteomes" id="UP000886891"/>
    </source>
</evidence>
<evidence type="ECO:0000313" key="8">
    <source>
        <dbReference type="EMBL" id="HIV00845.1"/>
    </source>
</evidence>
<dbReference type="CDD" id="cd01560">
    <property type="entry name" value="Thr-synth_2"/>
    <property type="match status" value="1"/>
</dbReference>
<keyword evidence="8" id="KW-0456">Lyase</keyword>
<sequence>MEFISTRGGAAASAGSAILQGMAKDGGLFVPSSFPIITKEQMDEMLDWDYPRRAAFILKRFLSDYTEEELSEYCAAAYSKFDGDPAPVLKMDEATFLMELFHGPTLAFKDIALTLLPYLIRGARKKAGSDHKTLILVATSGDTGKAALEGFKDVEGTEIIVFYPSEGVSDMQKLQMQTSEGSNVHVVGIEGNFDDAQTAVKSIFKDPEAIRRLDKMGYAFSSANSINWGRLCPQIVYYFSAYLDLVAAGETLLGEPVNFVVPTGNFGNILAGYYARRMGLPIAKLIVASNRNNVLTDFFTTGNYDVNRAFHKTMSPSMDILISSNLERLLFEIGGRDPEYVKSAMRDLEVYGSYTLDFDRMQAEIPEFVAYCSSEEETADAIDNFFDMFDYTLDPHTAVAVSAYYNYLTDTEDETETVILATASPFKFSSDVLRSLTRKEEKDPFRAAKKLASYTMEEIPEQIAALESLPVRHKLVIPKGVIKETVFDLLSSDKG</sequence>
<protein>
    <recommendedName>
        <fullName evidence="4">Threonine synthase</fullName>
        <ecNumber evidence="4">4.2.3.1</ecNumber>
    </recommendedName>
</protein>
<dbReference type="GO" id="GO:0009088">
    <property type="term" value="P:threonine biosynthetic process"/>
    <property type="evidence" value="ECO:0007669"/>
    <property type="project" value="UniProtKB-UniRule"/>
</dbReference>
<dbReference type="NCBIfam" id="TIGR00260">
    <property type="entry name" value="thrC"/>
    <property type="match status" value="1"/>
</dbReference>
<evidence type="ECO:0000256" key="2">
    <source>
        <dbReference type="ARBA" id="ARBA00005517"/>
    </source>
</evidence>
<keyword evidence="3 5" id="KW-0663">Pyridoxal phosphate</keyword>
<organism evidence="8 9">
    <name type="scientific">Candidatus Stercoripulliclostridium merdipullorum</name>
    <dbReference type="NCBI Taxonomy" id="2840952"/>
    <lineage>
        <taxon>Bacteria</taxon>
        <taxon>Bacillati</taxon>
        <taxon>Bacillota</taxon>
        <taxon>Clostridia</taxon>
        <taxon>Eubacteriales</taxon>
        <taxon>Candidatus Stercoripulliclostridium</taxon>
    </lineage>
</organism>
<dbReference type="EMBL" id="DVOH01000057">
    <property type="protein sequence ID" value="HIV00845.1"/>
    <property type="molecule type" value="Genomic_DNA"/>
</dbReference>
<dbReference type="InterPro" id="IPR029144">
    <property type="entry name" value="Thr_synth_N"/>
</dbReference>
<dbReference type="PANTHER" id="PTHR43515">
    <property type="entry name" value="THREONINE SYNTHASE-LIKE 1"/>
    <property type="match status" value="1"/>
</dbReference>
<comment type="similarity">
    <text evidence="2">Belongs to the threonine synthase family.</text>
</comment>
<dbReference type="Pfam" id="PF14821">
    <property type="entry name" value="Thr_synth_N"/>
    <property type="match status" value="1"/>
</dbReference>
<dbReference type="PANTHER" id="PTHR43515:SF1">
    <property type="entry name" value="THREONINE SYNTHASE-LIKE 1"/>
    <property type="match status" value="1"/>
</dbReference>
<dbReference type="InterPro" id="IPR036052">
    <property type="entry name" value="TrpB-like_PALP_sf"/>
</dbReference>
<dbReference type="Gene3D" id="3.90.1380.10">
    <property type="entry name" value="Threonine synthase, N-terminal domain"/>
    <property type="match status" value="1"/>
</dbReference>
<evidence type="ECO:0000259" key="6">
    <source>
        <dbReference type="Pfam" id="PF00291"/>
    </source>
</evidence>
<comment type="caution">
    <text evidence="8">The sequence shown here is derived from an EMBL/GenBank/DDBJ whole genome shotgun (WGS) entry which is preliminary data.</text>
</comment>
<dbReference type="SUPFAM" id="SSF53686">
    <property type="entry name" value="Tryptophan synthase beta subunit-like PLP-dependent enzymes"/>
    <property type="match status" value="1"/>
</dbReference>
<reference evidence="8" key="1">
    <citation type="submission" date="2020-10" db="EMBL/GenBank/DDBJ databases">
        <authorList>
            <person name="Gilroy R."/>
        </authorList>
    </citation>
    <scope>NUCLEOTIDE SEQUENCE</scope>
    <source>
        <strain evidence="8">23406</strain>
    </source>
</reference>
<evidence type="ECO:0000256" key="4">
    <source>
        <dbReference type="NCBIfam" id="TIGR00260"/>
    </source>
</evidence>
<gene>
    <name evidence="8" type="ORF">IAB14_07015</name>
</gene>
<feature type="domain" description="Threonine synthase N-terminal" evidence="7">
    <location>
        <begin position="3"/>
        <end position="78"/>
    </location>
</feature>
<accession>A0A9D1NDJ5</accession>
<evidence type="ECO:0000259" key="7">
    <source>
        <dbReference type="Pfam" id="PF14821"/>
    </source>
</evidence>